<evidence type="ECO:0000256" key="3">
    <source>
        <dbReference type="ARBA" id="ARBA00022729"/>
    </source>
</evidence>
<dbReference type="UniPathway" id="UPA00120">
    <property type="reaction ID" value="UER00203"/>
</dbReference>
<dbReference type="NCBIfam" id="NF005965">
    <property type="entry name" value="PRK08055.1"/>
    <property type="match status" value="1"/>
</dbReference>
<evidence type="ECO:0000313" key="8">
    <source>
        <dbReference type="EMBL" id="SCB72344.1"/>
    </source>
</evidence>
<dbReference type="SMART" id="SM00830">
    <property type="entry name" value="CM_2"/>
    <property type="match status" value="1"/>
</dbReference>
<accession>A0A1C3YQH3</accession>
<evidence type="ECO:0000256" key="5">
    <source>
        <dbReference type="PIRNR" id="PIRNR026640"/>
    </source>
</evidence>
<dbReference type="SUPFAM" id="SSF48600">
    <property type="entry name" value="Chorismate mutase II"/>
    <property type="match status" value="1"/>
</dbReference>
<evidence type="ECO:0000256" key="1">
    <source>
        <dbReference type="ARBA" id="ARBA00004817"/>
    </source>
</evidence>
<dbReference type="EMBL" id="FMAY01000001">
    <property type="protein sequence ID" value="SCB72344.1"/>
    <property type="molecule type" value="Genomic_DNA"/>
</dbReference>
<dbReference type="PIRSF" id="PIRSF026640">
    <property type="entry name" value="Peripl_chor_mut"/>
    <property type="match status" value="1"/>
</dbReference>
<name>A0A1C3YQH3_9ENTR</name>
<keyword evidence="4 5" id="KW-0413">Isomerase</keyword>
<dbReference type="PANTHER" id="PTHR38041">
    <property type="entry name" value="CHORISMATE MUTASE"/>
    <property type="match status" value="1"/>
</dbReference>
<comment type="catalytic activity">
    <reaction evidence="5">
        <text>chorismate = prephenate</text>
        <dbReference type="Rhea" id="RHEA:13897"/>
        <dbReference type="ChEBI" id="CHEBI:29748"/>
        <dbReference type="ChEBI" id="CHEBI:29934"/>
        <dbReference type="EC" id="5.4.99.5"/>
    </reaction>
</comment>
<evidence type="ECO:0000256" key="6">
    <source>
        <dbReference type="SAM" id="SignalP"/>
    </source>
</evidence>
<feature type="chain" id="PRO_5008687662" description="Chorismate mutase" evidence="6">
    <location>
        <begin position="21"/>
        <end position="181"/>
    </location>
</feature>
<dbReference type="RefSeq" id="WP_061494264.1">
    <property type="nucleotide sequence ID" value="NZ_CP115659.1"/>
</dbReference>
<dbReference type="InterPro" id="IPR036979">
    <property type="entry name" value="CM_dom_sf"/>
</dbReference>
<dbReference type="OrthoDB" id="8445094at2"/>
<feature type="signal peptide" evidence="6">
    <location>
        <begin position="1"/>
        <end position="20"/>
    </location>
</feature>
<dbReference type="GO" id="GO:0046417">
    <property type="term" value="P:chorismate metabolic process"/>
    <property type="evidence" value="ECO:0007669"/>
    <property type="project" value="InterPro"/>
</dbReference>
<dbReference type="PANTHER" id="PTHR38041:SF2">
    <property type="entry name" value="SECRETED CHORISMATE MUTASE"/>
    <property type="match status" value="1"/>
</dbReference>
<feature type="domain" description="Chorismate mutase" evidence="7">
    <location>
        <begin position="10"/>
        <end position="102"/>
    </location>
</feature>
<evidence type="ECO:0000256" key="2">
    <source>
        <dbReference type="ARBA" id="ARBA00012404"/>
    </source>
</evidence>
<dbReference type="EC" id="5.4.99.5" evidence="2 5"/>
<proteinExistence type="predicted"/>
<dbReference type="InterPro" id="IPR036263">
    <property type="entry name" value="Chorismate_II_sf"/>
</dbReference>
<evidence type="ECO:0000259" key="7">
    <source>
        <dbReference type="PROSITE" id="PS51168"/>
    </source>
</evidence>
<protein>
    <recommendedName>
        <fullName evidence="2 5">Chorismate mutase</fullName>
        <ecNumber evidence="2 5">5.4.99.5</ecNumber>
    </recommendedName>
</protein>
<dbReference type="Proteomes" id="UP000198975">
    <property type="component" value="Unassembled WGS sequence"/>
</dbReference>
<comment type="pathway">
    <text evidence="1 5">Metabolic intermediate biosynthesis; prephenate biosynthesis; prephenate from chorismate: step 1/1.</text>
</comment>
<reference evidence="9" key="1">
    <citation type="submission" date="2016-08" db="EMBL/GenBank/DDBJ databases">
        <authorList>
            <person name="Varghese N."/>
            <person name="Submissions Spin"/>
        </authorList>
    </citation>
    <scope>NUCLEOTIDE SEQUENCE [LARGE SCALE GENOMIC DNA]</scope>
    <source>
        <strain evidence="9">REICA_082</strain>
    </source>
</reference>
<comment type="function">
    <text evidence="5">Catalyzes the Claisen rearrangement of chorismate to prephenate.</text>
</comment>
<organism evidence="8 9">
    <name type="scientific">Kosakonia oryzendophytica</name>
    <dbReference type="NCBI Taxonomy" id="1005665"/>
    <lineage>
        <taxon>Bacteria</taxon>
        <taxon>Pseudomonadati</taxon>
        <taxon>Pseudomonadota</taxon>
        <taxon>Gammaproteobacteria</taxon>
        <taxon>Enterobacterales</taxon>
        <taxon>Enterobacteriaceae</taxon>
        <taxon>Kosakonia</taxon>
    </lineage>
</organism>
<sequence length="181" mass="19938">MIHYVAVFLSSLFMCSAVYAGSVSNVSLSTLSSTLNQRMVLMRDVAEFKAVHHLPVEDLAREDNVISAARNEAAEAGLDPQTVEPFVHALMNASKAIQYRYLADWLATPQQGASAQTLASSREQIQQLDQQLMTTLSQYLLTGSFSRDDLTWLGSQLNAPNLSKADIDNLLHALTQIRRAV</sequence>
<dbReference type="Pfam" id="PF01817">
    <property type="entry name" value="CM_2"/>
    <property type="match status" value="1"/>
</dbReference>
<dbReference type="GO" id="GO:0009697">
    <property type="term" value="P:salicylic acid biosynthetic process"/>
    <property type="evidence" value="ECO:0007669"/>
    <property type="project" value="TreeGrafter"/>
</dbReference>
<evidence type="ECO:0000256" key="4">
    <source>
        <dbReference type="ARBA" id="ARBA00023235"/>
    </source>
</evidence>
<dbReference type="GO" id="GO:0004106">
    <property type="term" value="F:chorismate mutase activity"/>
    <property type="evidence" value="ECO:0007669"/>
    <property type="project" value="UniProtKB-EC"/>
</dbReference>
<dbReference type="InterPro" id="IPR051331">
    <property type="entry name" value="Chorismate_mutase-related"/>
</dbReference>
<dbReference type="NCBIfam" id="TIGR01806">
    <property type="entry name" value="CM_mono2"/>
    <property type="match status" value="1"/>
</dbReference>
<dbReference type="InterPro" id="IPR002701">
    <property type="entry name" value="CM_II_prokaryot"/>
</dbReference>
<gene>
    <name evidence="8" type="ORF">GA0061071_10145</name>
</gene>
<keyword evidence="3 6" id="KW-0732">Signal</keyword>
<dbReference type="AlphaFoldDB" id="A0A1C3YQH3"/>
<dbReference type="InterPro" id="IPR008240">
    <property type="entry name" value="Chorismate_mutase_periplasmic"/>
</dbReference>
<dbReference type="PROSITE" id="PS51168">
    <property type="entry name" value="CHORISMATE_MUT_2"/>
    <property type="match status" value="1"/>
</dbReference>
<dbReference type="Gene3D" id="1.20.59.10">
    <property type="entry name" value="Chorismate mutase"/>
    <property type="match status" value="1"/>
</dbReference>
<keyword evidence="9" id="KW-1185">Reference proteome</keyword>
<evidence type="ECO:0000313" key="9">
    <source>
        <dbReference type="Proteomes" id="UP000198975"/>
    </source>
</evidence>